<comment type="similarity">
    <text evidence="1 6 7">Belongs to the peptidase S8 family.</text>
</comment>
<evidence type="ECO:0000313" key="10">
    <source>
        <dbReference type="EMBL" id="GIM75343.1"/>
    </source>
</evidence>
<dbReference type="PROSITE" id="PS00137">
    <property type="entry name" value="SUBTILASE_HIS"/>
    <property type="match status" value="1"/>
</dbReference>
<evidence type="ECO:0000256" key="7">
    <source>
        <dbReference type="RuleBase" id="RU003355"/>
    </source>
</evidence>
<dbReference type="Pfam" id="PF00082">
    <property type="entry name" value="Peptidase_S8"/>
    <property type="match status" value="1"/>
</dbReference>
<dbReference type="InterPro" id="IPR000209">
    <property type="entry name" value="Peptidase_S8/S53_dom"/>
</dbReference>
<dbReference type="InterPro" id="IPR023828">
    <property type="entry name" value="Peptidase_S8_Ser-AS"/>
</dbReference>
<evidence type="ECO:0000256" key="2">
    <source>
        <dbReference type="ARBA" id="ARBA00022670"/>
    </source>
</evidence>
<keyword evidence="4 6" id="KW-0720">Serine protease</keyword>
<evidence type="ECO:0000256" key="1">
    <source>
        <dbReference type="ARBA" id="ARBA00011073"/>
    </source>
</evidence>
<dbReference type="Proteomes" id="UP000681340">
    <property type="component" value="Unassembled WGS sequence"/>
</dbReference>
<dbReference type="AlphaFoldDB" id="A0A919W078"/>
<evidence type="ECO:0000256" key="6">
    <source>
        <dbReference type="PROSITE-ProRule" id="PRU01240"/>
    </source>
</evidence>
<feature type="active site" description="Charge relay system" evidence="5 6">
    <location>
        <position position="182"/>
    </location>
</feature>
<dbReference type="InterPro" id="IPR022398">
    <property type="entry name" value="Peptidase_S8_His-AS"/>
</dbReference>
<evidence type="ECO:0000256" key="4">
    <source>
        <dbReference type="ARBA" id="ARBA00022825"/>
    </source>
</evidence>
<feature type="active site" description="Charge relay system" evidence="5 6">
    <location>
        <position position="148"/>
    </location>
</feature>
<evidence type="ECO:0000259" key="9">
    <source>
        <dbReference type="Pfam" id="PF00082"/>
    </source>
</evidence>
<evidence type="ECO:0000256" key="3">
    <source>
        <dbReference type="ARBA" id="ARBA00022801"/>
    </source>
</evidence>
<dbReference type="PROSITE" id="PS51892">
    <property type="entry name" value="SUBTILASE"/>
    <property type="match status" value="1"/>
</dbReference>
<dbReference type="PANTHER" id="PTHR43806">
    <property type="entry name" value="PEPTIDASE S8"/>
    <property type="match status" value="1"/>
</dbReference>
<dbReference type="InterPro" id="IPR015500">
    <property type="entry name" value="Peptidase_S8_subtilisin-rel"/>
</dbReference>
<dbReference type="InterPro" id="IPR050131">
    <property type="entry name" value="Peptidase_S8_subtilisin-like"/>
</dbReference>
<dbReference type="SUPFAM" id="SSF52743">
    <property type="entry name" value="Subtilisin-like"/>
    <property type="match status" value="1"/>
</dbReference>
<dbReference type="PROSITE" id="PS00138">
    <property type="entry name" value="SUBTILASE_SER"/>
    <property type="match status" value="1"/>
</dbReference>
<dbReference type="EMBL" id="BOQL01000056">
    <property type="protein sequence ID" value="GIM75343.1"/>
    <property type="molecule type" value="Genomic_DNA"/>
</dbReference>
<protein>
    <recommendedName>
        <fullName evidence="9">Peptidase S8/S53 domain-containing protein</fullName>
    </recommendedName>
</protein>
<evidence type="ECO:0000313" key="11">
    <source>
        <dbReference type="Proteomes" id="UP000681340"/>
    </source>
</evidence>
<dbReference type="PRINTS" id="PR00723">
    <property type="entry name" value="SUBTILISIN"/>
</dbReference>
<dbReference type="GO" id="GO:0004252">
    <property type="term" value="F:serine-type endopeptidase activity"/>
    <property type="evidence" value="ECO:0007669"/>
    <property type="project" value="UniProtKB-UniRule"/>
</dbReference>
<dbReference type="RefSeq" id="WP_212992427.1">
    <property type="nucleotide sequence ID" value="NZ_BAABEA010000033.1"/>
</dbReference>
<dbReference type="InterPro" id="IPR036852">
    <property type="entry name" value="Peptidase_S8/S53_dom_sf"/>
</dbReference>
<name>A0A919W078_9ACTN</name>
<accession>A0A919W078</accession>
<sequence>MRNQLGKCATGALGVGLMAGGVALALPGEAASWQPIRYGLSASPEQLLPDNVSSAHPVRVVSTTLDSVGRPVIAVRTAIDERTAVSLVKDAQRASNAVGVEVDAVATAFGEPIGTDPSRGRQWGLATIRAIDAWSQSTGQGVTVAVVDTGVDASHPDLAGQVLTGYDVITDTTGTATDENGHGTHVAGTIAAATGNSAGVSAVAPYAKILPIRVLDADGTGYMSDAATGIVYAADHGATVINLSLGSTSKITAVSNAVAYARSKGVTVVASAGNSRQSGSPTSYPAADAGVIAVAATDSTDAVASYSNQGSYVDVAAPGSAIYNTYPGDRYATMSGTSMAAPHVAAVAALLKAYRTALTPDQIEAALSTSAKDLGPAGKDSDYGHGRIDALAALAAVTVPTTTTPATTAPTMTTPPTSAPTTAPSAIAPTTTSAVPSAGVTTTPSADPTPSTPVPTSTVGPTPTSAPKARPVITVKSSHLRAVYGSTVTVTYAVTVGDKAAVHLPVRVGISVGNRAFAFRDGITDASGRVVVTRAATALFRMRLVIRETASLLPVTSPTSVITVGSRAVLTKRSTGALTASVSGAAGQLVRVQRYTRHRWVTVSTYTIRPTRIITGLTSGQRYRVVVFGTTTVTGAISGIVRVS</sequence>
<dbReference type="Gene3D" id="3.40.50.200">
    <property type="entry name" value="Peptidase S8/S53 domain"/>
    <property type="match status" value="1"/>
</dbReference>
<organism evidence="10 11">
    <name type="scientific">Actinoplanes auranticolor</name>
    <dbReference type="NCBI Taxonomy" id="47988"/>
    <lineage>
        <taxon>Bacteria</taxon>
        <taxon>Bacillati</taxon>
        <taxon>Actinomycetota</taxon>
        <taxon>Actinomycetes</taxon>
        <taxon>Micromonosporales</taxon>
        <taxon>Micromonosporaceae</taxon>
        <taxon>Actinoplanes</taxon>
    </lineage>
</organism>
<keyword evidence="11" id="KW-1185">Reference proteome</keyword>
<feature type="active site" description="Charge relay system" evidence="5 6">
    <location>
        <position position="338"/>
    </location>
</feature>
<keyword evidence="2 6" id="KW-0645">Protease</keyword>
<evidence type="ECO:0000256" key="5">
    <source>
        <dbReference type="PIRSR" id="PIRSR615500-1"/>
    </source>
</evidence>
<feature type="region of interest" description="Disordered" evidence="8">
    <location>
        <begin position="402"/>
        <end position="469"/>
    </location>
</feature>
<keyword evidence="3 6" id="KW-0378">Hydrolase</keyword>
<comment type="caution">
    <text evidence="10">The sequence shown here is derived from an EMBL/GenBank/DDBJ whole genome shotgun (WGS) entry which is preliminary data.</text>
</comment>
<feature type="compositionally biased region" description="Low complexity" evidence="8">
    <location>
        <begin position="402"/>
        <end position="467"/>
    </location>
</feature>
<feature type="domain" description="Peptidase S8/S53" evidence="9">
    <location>
        <begin position="139"/>
        <end position="386"/>
    </location>
</feature>
<dbReference type="InterPro" id="IPR023827">
    <property type="entry name" value="Peptidase_S8_Asp-AS"/>
</dbReference>
<dbReference type="PROSITE" id="PS00136">
    <property type="entry name" value="SUBTILASE_ASP"/>
    <property type="match status" value="1"/>
</dbReference>
<reference evidence="10" key="1">
    <citation type="submission" date="2021-03" db="EMBL/GenBank/DDBJ databases">
        <title>Whole genome shotgun sequence of Actinoplanes auranticolor NBRC 12245.</title>
        <authorList>
            <person name="Komaki H."/>
            <person name="Tamura T."/>
        </authorList>
    </citation>
    <scope>NUCLEOTIDE SEQUENCE</scope>
    <source>
        <strain evidence="10">NBRC 12245</strain>
    </source>
</reference>
<gene>
    <name evidence="10" type="ORF">Aau02nite_65470</name>
</gene>
<proteinExistence type="inferred from homology"/>
<dbReference type="PANTHER" id="PTHR43806:SF11">
    <property type="entry name" value="CEREVISIN-RELATED"/>
    <property type="match status" value="1"/>
</dbReference>
<evidence type="ECO:0000256" key="8">
    <source>
        <dbReference type="SAM" id="MobiDB-lite"/>
    </source>
</evidence>
<dbReference type="GO" id="GO:0006508">
    <property type="term" value="P:proteolysis"/>
    <property type="evidence" value="ECO:0007669"/>
    <property type="project" value="UniProtKB-KW"/>
</dbReference>